<feature type="compositionally biased region" description="Polar residues" evidence="1">
    <location>
        <begin position="202"/>
        <end position="214"/>
    </location>
</feature>
<dbReference type="GeneID" id="103049592"/>
<name>A0A9F2R3W0_PYTBI</name>
<dbReference type="AlphaFoldDB" id="A0A9F2R3W0"/>
<evidence type="ECO:0000313" key="2">
    <source>
        <dbReference type="Proteomes" id="UP000695026"/>
    </source>
</evidence>
<gene>
    <name evidence="3" type="primary">LOC103049592</name>
</gene>
<accession>A0A9F2R3W0</accession>
<dbReference type="Proteomes" id="UP000695026">
    <property type="component" value="Unplaced"/>
</dbReference>
<keyword evidence="2" id="KW-1185">Reference proteome</keyword>
<dbReference type="RefSeq" id="XP_007435423.1">
    <property type="nucleotide sequence ID" value="XM_007435361.3"/>
</dbReference>
<sequence>MKLRVGHKRSRGEATATLAGEAASGQAGKGSVGAAWGAPEQQPGARGHRQARGGFLVPSALGGFPTDVLRAGRGTSWGGECVGPAGFLDQRTVPSPRAPLLWKQPQATQCGWGGQEPRSPRPWPRTSPLPQRRTGSDPPRAQTRTRVPSRLAQRFPSRCISSGGGSWGRSHSGEKGPVDLAPGQERLVAAKTAGALLCRIDSSASGSQQGTDSTALRCAGRTPPGTPRPVLATATQRGCCST</sequence>
<proteinExistence type="predicted"/>
<reference evidence="3" key="1">
    <citation type="submission" date="2025-08" db="UniProtKB">
        <authorList>
            <consortium name="RefSeq"/>
        </authorList>
    </citation>
    <scope>IDENTIFICATION</scope>
    <source>
        <tissue evidence="3">Liver</tissue>
    </source>
</reference>
<protein>
    <submittedName>
        <fullName evidence="3">Uncharacterized protein LOC103049592</fullName>
    </submittedName>
</protein>
<evidence type="ECO:0000313" key="3">
    <source>
        <dbReference type="RefSeq" id="XP_007435423.1"/>
    </source>
</evidence>
<evidence type="ECO:0000256" key="1">
    <source>
        <dbReference type="SAM" id="MobiDB-lite"/>
    </source>
</evidence>
<feature type="compositionally biased region" description="Low complexity" evidence="1">
    <location>
        <begin position="13"/>
        <end position="23"/>
    </location>
</feature>
<feature type="compositionally biased region" description="Polar residues" evidence="1">
    <location>
        <begin position="233"/>
        <end position="242"/>
    </location>
</feature>
<feature type="region of interest" description="Disordered" evidence="1">
    <location>
        <begin position="102"/>
        <end position="181"/>
    </location>
</feature>
<organism evidence="2 3">
    <name type="scientific">Python bivittatus</name>
    <name type="common">Burmese python</name>
    <name type="synonym">Python molurus bivittatus</name>
    <dbReference type="NCBI Taxonomy" id="176946"/>
    <lineage>
        <taxon>Eukaryota</taxon>
        <taxon>Metazoa</taxon>
        <taxon>Chordata</taxon>
        <taxon>Craniata</taxon>
        <taxon>Vertebrata</taxon>
        <taxon>Euteleostomi</taxon>
        <taxon>Lepidosauria</taxon>
        <taxon>Squamata</taxon>
        <taxon>Bifurcata</taxon>
        <taxon>Unidentata</taxon>
        <taxon>Episquamata</taxon>
        <taxon>Toxicofera</taxon>
        <taxon>Serpentes</taxon>
        <taxon>Henophidia</taxon>
        <taxon>Pythonidae</taxon>
        <taxon>Python</taxon>
    </lineage>
</organism>
<dbReference type="KEGG" id="pbi:103049592"/>
<feature type="region of interest" description="Disordered" evidence="1">
    <location>
        <begin position="202"/>
        <end position="242"/>
    </location>
</feature>
<feature type="region of interest" description="Disordered" evidence="1">
    <location>
        <begin position="1"/>
        <end position="50"/>
    </location>
</feature>
<feature type="compositionally biased region" description="Basic residues" evidence="1">
    <location>
        <begin position="1"/>
        <end position="10"/>
    </location>
</feature>